<evidence type="ECO:0000256" key="8">
    <source>
        <dbReference type="SAM" id="MobiDB-lite"/>
    </source>
</evidence>
<dbReference type="PROSITE" id="PS50157">
    <property type="entry name" value="ZINC_FINGER_C2H2_2"/>
    <property type="match status" value="1"/>
</dbReference>
<dbReference type="GO" id="GO:0005634">
    <property type="term" value="C:nucleus"/>
    <property type="evidence" value="ECO:0007669"/>
    <property type="project" value="UniProtKB-SubCell"/>
</dbReference>
<feature type="compositionally biased region" description="Low complexity" evidence="8">
    <location>
        <begin position="401"/>
        <end position="411"/>
    </location>
</feature>
<evidence type="ECO:0000256" key="5">
    <source>
        <dbReference type="ARBA" id="ARBA00022833"/>
    </source>
</evidence>
<evidence type="ECO:0000256" key="2">
    <source>
        <dbReference type="ARBA" id="ARBA00022723"/>
    </source>
</evidence>
<comment type="caution">
    <text evidence="10">The sequence shown here is derived from an EMBL/GenBank/DDBJ whole genome shotgun (WGS) entry which is preliminary data.</text>
</comment>
<dbReference type="InterPro" id="IPR050888">
    <property type="entry name" value="ZnF_C2H2-type_TF"/>
</dbReference>
<gene>
    <name evidence="10" type="ORF">ABMA28_012577</name>
</gene>
<feature type="domain" description="C2H2-type" evidence="9">
    <location>
        <begin position="16"/>
        <end position="44"/>
    </location>
</feature>
<feature type="compositionally biased region" description="Basic and acidic residues" evidence="8">
    <location>
        <begin position="385"/>
        <end position="397"/>
    </location>
</feature>
<keyword evidence="5" id="KW-0862">Zinc</keyword>
<dbReference type="PROSITE" id="PS00028">
    <property type="entry name" value="ZINC_FINGER_C2H2_1"/>
    <property type="match status" value="2"/>
</dbReference>
<feature type="compositionally biased region" description="Low complexity" evidence="8">
    <location>
        <begin position="428"/>
        <end position="443"/>
    </location>
</feature>
<feature type="region of interest" description="Disordered" evidence="8">
    <location>
        <begin position="375"/>
        <end position="443"/>
    </location>
</feature>
<organism evidence="10 11">
    <name type="scientific">Loxostege sticticalis</name>
    <name type="common">Beet webworm moth</name>
    <dbReference type="NCBI Taxonomy" id="481309"/>
    <lineage>
        <taxon>Eukaryota</taxon>
        <taxon>Metazoa</taxon>
        <taxon>Ecdysozoa</taxon>
        <taxon>Arthropoda</taxon>
        <taxon>Hexapoda</taxon>
        <taxon>Insecta</taxon>
        <taxon>Pterygota</taxon>
        <taxon>Neoptera</taxon>
        <taxon>Endopterygota</taxon>
        <taxon>Lepidoptera</taxon>
        <taxon>Glossata</taxon>
        <taxon>Ditrysia</taxon>
        <taxon>Pyraloidea</taxon>
        <taxon>Crambidae</taxon>
        <taxon>Pyraustinae</taxon>
        <taxon>Loxostege</taxon>
    </lineage>
</organism>
<reference evidence="10 11" key="1">
    <citation type="submission" date="2024-06" db="EMBL/GenBank/DDBJ databases">
        <title>A chromosome-level genome assembly of beet webworm, Loxostege sticticalis.</title>
        <authorList>
            <person name="Zhang Y."/>
        </authorList>
    </citation>
    <scope>NUCLEOTIDE SEQUENCE [LARGE SCALE GENOMIC DNA]</scope>
    <source>
        <strain evidence="10">AQ028</strain>
        <tissue evidence="10">Male pupae</tissue>
    </source>
</reference>
<keyword evidence="3" id="KW-0677">Repeat</keyword>
<dbReference type="EMBL" id="JBEDNZ010000030">
    <property type="protein sequence ID" value="KAL0808911.1"/>
    <property type="molecule type" value="Genomic_DNA"/>
</dbReference>
<evidence type="ECO:0000256" key="3">
    <source>
        <dbReference type="ARBA" id="ARBA00022737"/>
    </source>
</evidence>
<accession>A0ABD0S5F5</accession>
<evidence type="ECO:0000313" key="11">
    <source>
        <dbReference type="Proteomes" id="UP001549921"/>
    </source>
</evidence>
<comment type="subcellular location">
    <subcellularLocation>
        <location evidence="1">Nucleus</location>
    </subcellularLocation>
</comment>
<name>A0ABD0S5F5_LOXSC</name>
<evidence type="ECO:0000313" key="10">
    <source>
        <dbReference type="EMBL" id="KAL0808911.1"/>
    </source>
</evidence>
<dbReference type="InterPro" id="IPR013087">
    <property type="entry name" value="Znf_C2H2_type"/>
</dbReference>
<proteinExistence type="predicted"/>
<protein>
    <recommendedName>
        <fullName evidence="9">C2H2-type domain-containing protein</fullName>
    </recommendedName>
</protein>
<evidence type="ECO:0000256" key="1">
    <source>
        <dbReference type="ARBA" id="ARBA00004123"/>
    </source>
</evidence>
<evidence type="ECO:0000256" key="4">
    <source>
        <dbReference type="ARBA" id="ARBA00022771"/>
    </source>
</evidence>
<keyword evidence="6" id="KW-0539">Nucleus</keyword>
<sequence length="539" mass="61850">MGAKDTVKFKLRRPTFKCDMCPKKFLSSQALTCHINIVHKTKGTKAHELKTLLGKSVKPIEMAKKSVEESDLVLEVEPARASDVRKIEYECPQCFQCFAVYFSAFRHIQKHHCINSKGVKVPPNSLELIKPVRIEVCMKCNQRLRSNDPHQCSEIAPSIDPMATYICTGCKQQFNNLKLFDMHVTGLHCDEVETLFFPSKDVLNMWREDIEKQTKVKYLIFDKHITSKQIYHCTHLASSDNEEDNVINFCPSSIFVRDFTKSIQVHFYKQHFGHDFKYKLPDKFVKYKSKQLLKEPRPITEPFELKSLHMDFKTLMDFLLVESTKCDKATLEILHKKAQEMLTVVNNWDGTPKPSKRNMTDDQISETLETLDVKKKKTGDNPVEEATKVKAEPKPDEPVILNSFSLSSNLNAEERPKRNLKAKQNDESPPVGFVIGSSPSSSKSSFNDSYKEFIDKALSTVKHNENQSKLTSPVQKTVPKLRKDKKKVVKTKIGQFKPSLSPKADDVVVKDRRSSIGKVDFEYEVREQENDCNILVLKI</sequence>
<keyword evidence="4 7" id="KW-0863">Zinc-finger</keyword>
<dbReference type="Proteomes" id="UP001549921">
    <property type="component" value="Unassembled WGS sequence"/>
</dbReference>
<dbReference type="SMART" id="SM00355">
    <property type="entry name" value="ZnF_C2H2"/>
    <property type="match status" value="3"/>
</dbReference>
<dbReference type="PANTHER" id="PTHR24406">
    <property type="entry name" value="TRANSCRIPTIONAL REPRESSOR CTCFL-RELATED"/>
    <property type="match status" value="1"/>
</dbReference>
<keyword evidence="2" id="KW-0479">Metal-binding</keyword>
<evidence type="ECO:0000259" key="9">
    <source>
        <dbReference type="PROSITE" id="PS50157"/>
    </source>
</evidence>
<dbReference type="AlphaFoldDB" id="A0ABD0S5F5"/>
<dbReference type="GO" id="GO:0008270">
    <property type="term" value="F:zinc ion binding"/>
    <property type="evidence" value="ECO:0007669"/>
    <property type="project" value="UniProtKB-KW"/>
</dbReference>
<evidence type="ECO:0000256" key="7">
    <source>
        <dbReference type="PROSITE-ProRule" id="PRU00042"/>
    </source>
</evidence>
<evidence type="ECO:0000256" key="6">
    <source>
        <dbReference type="ARBA" id="ARBA00023242"/>
    </source>
</evidence>